<gene>
    <name evidence="2" type="ORF">QVD17_04945</name>
</gene>
<dbReference type="EMBL" id="JAUHHV010000001">
    <property type="protein sequence ID" value="KAK1439130.1"/>
    <property type="molecule type" value="Genomic_DNA"/>
</dbReference>
<protein>
    <submittedName>
        <fullName evidence="2">Uncharacterized protein</fullName>
    </submittedName>
</protein>
<comment type="caution">
    <text evidence="2">The sequence shown here is derived from an EMBL/GenBank/DDBJ whole genome shotgun (WGS) entry which is preliminary data.</text>
</comment>
<accession>A0AAD8LB35</accession>
<reference evidence="2" key="1">
    <citation type="journal article" date="2023" name="bioRxiv">
        <title>Improved chromosome-level genome assembly for marigold (Tagetes erecta).</title>
        <authorList>
            <person name="Jiang F."/>
            <person name="Yuan L."/>
            <person name="Wang S."/>
            <person name="Wang H."/>
            <person name="Xu D."/>
            <person name="Wang A."/>
            <person name="Fan W."/>
        </authorList>
    </citation>
    <scope>NUCLEOTIDE SEQUENCE</scope>
    <source>
        <strain evidence="2">WSJ</strain>
        <tissue evidence="2">Leaf</tissue>
    </source>
</reference>
<evidence type="ECO:0000313" key="3">
    <source>
        <dbReference type="Proteomes" id="UP001229421"/>
    </source>
</evidence>
<organism evidence="2 3">
    <name type="scientific">Tagetes erecta</name>
    <name type="common">African marigold</name>
    <dbReference type="NCBI Taxonomy" id="13708"/>
    <lineage>
        <taxon>Eukaryota</taxon>
        <taxon>Viridiplantae</taxon>
        <taxon>Streptophyta</taxon>
        <taxon>Embryophyta</taxon>
        <taxon>Tracheophyta</taxon>
        <taxon>Spermatophyta</taxon>
        <taxon>Magnoliopsida</taxon>
        <taxon>eudicotyledons</taxon>
        <taxon>Gunneridae</taxon>
        <taxon>Pentapetalae</taxon>
        <taxon>asterids</taxon>
        <taxon>campanulids</taxon>
        <taxon>Asterales</taxon>
        <taxon>Asteraceae</taxon>
        <taxon>Asteroideae</taxon>
        <taxon>Heliantheae alliance</taxon>
        <taxon>Tageteae</taxon>
        <taxon>Tagetes</taxon>
    </lineage>
</organism>
<proteinExistence type="predicted"/>
<evidence type="ECO:0000256" key="1">
    <source>
        <dbReference type="SAM" id="MobiDB-lite"/>
    </source>
</evidence>
<name>A0AAD8LB35_TARER</name>
<feature type="region of interest" description="Disordered" evidence="1">
    <location>
        <begin position="62"/>
        <end position="82"/>
    </location>
</feature>
<dbReference type="Proteomes" id="UP001229421">
    <property type="component" value="Unassembled WGS sequence"/>
</dbReference>
<evidence type="ECO:0000313" key="2">
    <source>
        <dbReference type="EMBL" id="KAK1439130.1"/>
    </source>
</evidence>
<keyword evidence="3" id="KW-1185">Reference proteome</keyword>
<dbReference type="AlphaFoldDB" id="A0AAD8LB35"/>
<sequence>MRKLLAPARRSLSTPSFLSTAARLKDAKANCKAEEKENDDLRNSSNCESTENILITLCCRSQDQDQGDGGSQSHPEPSRIAPPKYCVLDVRKHFQKIKGLLGDNDEKDGGNNAGESGWAAVIGGGEIDEADSAGGGVKDDSSGEIMMELVVGARTSGSEGGNGDARDESGGDVINDVIGEEIGCGGVWRVSGDCTGGGGFRCSSAPPEKWQNGPPQLIHETRHRR</sequence>
<feature type="region of interest" description="Disordered" evidence="1">
    <location>
        <begin position="198"/>
        <end position="225"/>
    </location>
</feature>